<evidence type="ECO:0000313" key="2">
    <source>
        <dbReference type="Proteomes" id="UP000232003"/>
    </source>
</evidence>
<dbReference type="Proteomes" id="UP000232003">
    <property type="component" value="Plasmid pNFSY08"/>
</dbReference>
<organism evidence="1 2">
    <name type="scientific">Nostoc flagelliforme CCNUN1</name>
    <dbReference type="NCBI Taxonomy" id="2038116"/>
    <lineage>
        <taxon>Bacteria</taxon>
        <taxon>Bacillati</taxon>
        <taxon>Cyanobacteriota</taxon>
        <taxon>Cyanophyceae</taxon>
        <taxon>Nostocales</taxon>
        <taxon>Nostocaceae</taxon>
        <taxon>Nostoc</taxon>
    </lineage>
</organism>
<dbReference type="AlphaFoldDB" id="A0A2K8T932"/>
<dbReference type="EMBL" id="CP024793">
    <property type="protein sequence ID" value="AUB44159.1"/>
    <property type="molecule type" value="Genomic_DNA"/>
</dbReference>
<dbReference type="KEGG" id="nfl:COO91_10379"/>
<geneLocation type="plasmid" evidence="2">
    <name>pnfsy08</name>
</geneLocation>
<evidence type="ECO:0000313" key="1">
    <source>
        <dbReference type="EMBL" id="AUB44159.1"/>
    </source>
</evidence>
<name>A0A2K8T932_9NOSO</name>
<sequence length="38" mass="4665">MIVRHPITSKQLEKFVLLAFRGRNEEDLFLEKFFCFDF</sequence>
<accession>A0A2K8T932</accession>
<reference evidence="1 2" key="1">
    <citation type="submission" date="2017-11" db="EMBL/GenBank/DDBJ databases">
        <title>Complete genome of a free-living desiccation-tolerant cyanobacterium and its photosynthetic adaptation to extreme terrestrial habitat.</title>
        <authorList>
            <person name="Shang J."/>
        </authorList>
    </citation>
    <scope>NUCLEOTIDE SEQUENCE [LARGE SCALE GENOMIC DNA]</scope>
    <source>
        <strain evidence="1 2">CCNUN1</strain>
        <plasmid evidence="2">pnfsy08</plasmid>
    </source>
</reference>
<gene>
    <name evidence="1" type="ORF">COO91_10379</name>
</gene>
<protein>
    <submittedName>
        <fullName evidence="1">Uncharacterized protein</fullName>
    </submittedName>
</protein>
<keyword evidence="2" id="KW-1185">Reference proteome</keyword>
<proteinExistence type="predicted"/>
<keyword evidence="1" id="KW-0614">Plasmid</keyword>